<dbReference type="Pfam" id="PF03749">
    <property type="entry name" value="SfsA"/>
    <property type="match status" value="1"/>
</dbReference>
<dbReference type="PANTHER" id="PTHR30545">
    <property type="entry name" value="SUGAR FERMENTATION STIMULATION PROTEIN A"/>
    <property type="match status" value="1"/>
</dbReference>
<feature type="domain" description="SfsA N-terminal OB" evidence="3">
    <location>
        <begin position="12"/>
        <end position="76"/>
    </location>
</feature>
<comment type="similarity">
    <text evidence="1">Belongs to the SfsA family.</text>
</comment>
<name>A0ABV1CV36_9FIRM</name>
<feature type="domain" description="Sugar fermentation stimulation protein C-terminal" evidence="2">
    <location>
        <begin position="81"/>
        <end position="200"/>
    </location>
</feature>
<dbReference type="InterPro" id="IPR002837">
    <property type="entry name" value="DUF123"/>
</dbReference>
<dbReference type="PANTHER" id="PTHR30545:SF2">
    <property type="entry name" value="SUGAR FERMENTATION STIMULATION PROTEIN A"/>
    <property type="match status" value="1"/>
</dbReference>
<dbReference type="InterPro" id="IPR005224">
    <property type="entry name" value="SfsA"/>
</dbReference>
<proteinExistence type="inferred from homology"/>
<accession>A0ABV1CV36</accession>
<dbReference type="Gene3D" id="3.40.1350.60">
    <property type="match status" value="1"/>
</dbReference>
<dbReference type="HAMAP" id="MF_00095">
    <property type="entry name" value="SfsA"/>
    <property type="match status" value="1"/>
</dbReference>
<gene>
    <name evidence="1 4" type="primary">sfsA</name>
    <name evidence="4" type="ORF">WMO23_01430</name>
</gene>
<evidence type="ECO:0000313" key="5">
    <source>
        <dbReference type="Proteomes" id="UP001433088"/>
    </source>
</evidence>
<dbReference type="CDD" id="cd10441">
    <property type="entry name" value="GIY-YIG_COG1833"/>
    <property type="match status" value="1"/>
</dbReference>
<sequence>MEMFSIRKGAFVDRPNRFIAHVSLDGDVVTCHMPNPGRMWELLFPGVTVYVRPAANPKRRTAYDVVGIERDGVPILLDTQYNNDTAAWLVQEHLIPGWEDWDLIRREITVGDSRFDLLLGRGEERFFVEVKSCTLFSRDGAMFPDAVTERGRKHILELAAMSRQGIHTGVLFLVHWNRARWFLPDYHTDPAFAQAFYEAAPHLDWKALALHWDGSFSRPGVAGVLTYPQAILERENHDSGDYLFILHLADAKDIAIGSKGEFPFPAGYYVYTGSARKNLAARLARHSRKRKKMHWHIDYLRQEADVVAALPVRTADDLEHDLARAVDVVADWHIEGFGCTDCDCPSHLFGFAENPIHYRPFIQVVEDFRMNRLASLMTDTGAFVKKD</sequence>
<dbReference type="Gene3D" id="2.40.50.580">
    <property type="match status" value="1"/>
</dbReference>
<dbReference type="Pfam" id="PF01986">
    <property type="entry name" value="DUF123"/>
    <property type="match status" value="1"/>
</dbReference>
<comment type="caution">
    <text evidence="4">The sequence shown here is derived from an EMBL/GenBank/DDBJ whole genome shotgun (WGS) entry which is preliminary data.</text>
</comment>
<dbReference type="Proteomes" id="UP001433088">
    <property type="component" value="Unassembled WGS sequence"/>
</dbReference>
<dbReference type="RefSeq" id="WP_292281628.1">
    <property type="nucleotide sequence ID" value="NZ_JBBMEU010000004.1"/>
</dbReference>
<keyword evidence="5" id="KW-1185">Reference proteome</keyword>
<dbReference type="Pfam" id="PF17746">
    <property type="entry name" value="SfsA_N"/>
    <property type="match status" value="1"/>
</dbReference>
<evidence type="ECO:0000313" key="4">
    <source>
        <dbReference type="EMBL" id="MEQ2421398.1"/>
    </source>
</evidence>
<evidence type="ECO:0000256" key="1">
    <source>
        <dbReference type="HAMAP-Rule" id="MF_00095"/>
    </source>
</evidence>
<dbReference type="CDD" id="cd22359">
    <property type="entry name" value="SfsA-like_bacterial"/>
    <property type="match status" value="1"/>
</dbReference>
<dbReference type="EMBL" id="JBBMEU010000004">
    <property type="protein sequence ID" value="MEQ2421398.1"/>
    <property type="molecule type" value="Genomic_DNA"/>
</dbReference>
<dbReference type="InterPro" id="IPR041465">
    <property type="entry name" value="SfsA_N"/>
</dbReference>
<dbReference type="NCBIfam" id="TIGR00230">
    <property type="entry name" value="sfsA"/>
    <property type="match status" value="1"/>
</dbReference>
<reference evidence="4 5" key="1">
    <citation type="submission" date="2024-03" db="EMBL/GenBank/DDBJ databases">
        <title>Human intestinal bacterial collection.</title>
        <authorList>
            <person name="Pauvert C."/>
            <person name="Hitch T.C.A."/>
            <person name="Clavel T."/>
        </authorList>
    </citation>
    <scope>NUCLEOTIDE SEQUENCE [LARGE SCALE GENOMIC DNA]</scope>
    <source>
        <strain evidence="4 5">CLA-AA-H81</strain>
    </source>
</reference>
<evidence type="ECO:0000259" key="3">
    <source>
        <dbReference type="Pfam" id="PF17746"/>
    </source>
</evidence>
<organism evidence="4 5">
    <name type="scientific">Megasphaera intestinihominis</name>
    <dbReference type="NCBI Taxonomy" id="3133159"/>
    <lineage>
        <taxon>Bacteria</taxon>
        <taxon>Bacillati</taxon>
        <taxon>Bacillota</taxon>
        <taxon>Negativicutes</taxon>
        <taxon>Veillonellales</taxon>
        <taxon>Veillonellaceae</taxon>
        <taxon>Megasphaera</taxon>
    </lineage>
</organism>
<dbReference type="InterPro" id="IPR040452">
    <property type="entry name" value="SfsA_C"/>
</dbReference>
<protein>
    <recommendedName>
        <fullName evidence="1">Sugar fermentation stimulation protein homolog</fullName>
    </recommendedName>
</protein>
<evidence type="ECO:0000259" key="2">
    <source>
        <dbReference type="Pfam" id="PF03749"/>
    </source>
</evidence>